<dbReference type="STRING" id="1081109.A0A168CFI9"/>
<dbReference type="OrthoDB" id="5421784at2759"/>
<feature type="region of interest" description="Disordered" evidence="1">
    <location>
        <begin position="201"/>
        <end position="220"/>
    </location>
</feature>
<feature type="compositionally biased region" description="Low complexity" evidence="1">
    <location>
        <begin position="231"/>
        <end position="268"/>
    </location>
</feature>
<feature type="compositionally biased region" description="Gly residues" evidence="1">
    <location>
        <begin position="292"/>
        <end position="303"/>
    </location>
</feature>
<feature type="region of interest" description="Disordered" evidence="1">
    <location>
        <begin position="231"/>
        <end position="315"/>
    </location>
</feature>
<keyword evidence="2" id="KW-0472">Membrane</keyword>
<sequence>MTEQPQWPSLVQACDTHEHPHSHSFFHRFRRNPFQLHAHATDPSHNHGKAEHPITDEKRVSDGESDPSNLSAVKRDTSSSAREFVSEGISHSTEALVTRVVQTVSLVQYVDSLGSPFKTQTLYAPPNTIVVDPSSGKTVDITNGTRSSEALPGSSPTGSGLASTSAAPTAPTSLTPTSLTPTSLTFGLNLNSTSSSVTTTSARLSAGEIRNTTSSPSNTSSIYKSLFSGTVSSSLSTSGTASNWSYTTRTAKSSSRSTTAHSTYSTTSPIGGHNAPTGLGELPTPSPSAGSGSAGGGGGGSGGNDDSSGPNLSPQQKQVIGGVLGSVAGVAVLGLLLMLFLRYKKRKGSQDLLSGQTAAVSRSLGNNAPDRGPGNSDMAERSAPSVAIASALATLTGRKSLSSSQPAPGGERGFYRVSGRKLPSILMNGGDGYTDPRESAASGTSDYFRGSQAFEPTSWGSGQLALGAPMRPVSGVPVMRSGPARTPVTENNPFDDPDSPTTPTNASSRAMAPRDSPTAGGSRFQEGL</sequence>
<dbReference type="EMBL" id="AZGY01000007">
    <property type="protein sequence ID" value="KZZ96534.1"/>
    <property type="molecule type" value="Genomic_DNA"/>
</dbReference>
<keyword evidence="2" id="KW-0812">Transmembrane</keyword>
<feature type="transmembrane region" description="Helical" evidence="2">
    <location>
        <begin position="319"/>
        <end position="341"/>
    </location>
</feature>
<accession>A0A168CFI9</accession>
<organism evidence="3 4">
    <name type="scientific">Moelleriella libera RCEF 2490</name>
    <dbReference type="NCBI Taxonomy" id="1081109"/>
    <lineage>
        <taxon>Eukaryota</taxon>
        <taxon>Fungi</taxon>
        <taxon>Dikarya</taxon>
        <taxon>Ascomycota</taxon>
        <taxon>Pezizomycotina</taxon>
        <taxon>Sordariomycetes</taxon>
        <taxon>Hypocreomycetidae</taxon>
        <taxon>Hypocreales</taxon>
        <taxon>Clavicipitaceae</taxon>
        <taxon>Moelleriella</taxon>
    </lineage>
</organism>
<keyword evidence="2" id="KW-1133">Transmembrane helix</keyword>
<evidence type="ECO:0000256" key="2">
    <source>
        <dbReference type="SAM" id="Phobius"/>
    </source>
</evidence>
<feature type="region of interest" description="Disordered" evidence="1">
    <location>
        <begin position="426"/>
        <end position="449"/>
    </location>
</feature>
<comment type="caution">
    <text evidence="3">The sequence shown here is derived from an EMBL/GenBank/DDBJ whole genome shotgun (WGS) entry which is preliminary data.</text>
</comment>
<feature type="compositionally biased region" description="Low complexity" evidence="1">
    <location>
        <begin position="211"/>
        <end position="220"/>
    </location>
</feature>
<dbReference type="AlphaFoldDB" id="A0A168CFI9"/>
<feature type="region of interest" description="Disordered" evidence="1">
    <location>
        <begin position="475"/>
        <end position="528"/>
    </location>
</feature>
<name>A0A168CFI9_9HYPO</name>
<evidence type="ECO:0000313" key="4">
    <source>
        <dbReference type="Proteomes" id="UP000078544"/>
    </source>
</evidence>
<evidence type="ECO:0000256" key="1">
    <source>
        <dbReference type="SAM" id="MobiDB-lite"/>
    </source>
</evidence>
<reference evidence="3 4" key="1">
    <citation type="journal article" date="2016" name="Genome Biol. Evol.">
        <title>Divergent and convergent evolution of fungal pathogenicity.</title>
        <authorList>
            <person name="Shang Y."/>
            <person name="Xiao G."/>
            <person name="Zheng P."/>
            <person name="Cen K."/>
            <person name="Zhan S."/>
            <person name="Wang C."/>
        </authorList>
    </citation>
    <scope>NUCLEOTIDE SEQUENCE [LARGE SCALE GENOMIC DNA]</scope>
    <source>
        <strain evidence="3 4">RCEF 2490</strain>
    </source>
</reference>
<gene>
    <name evidence="3" type="ORF">AAL_03763</name>
</gene>
<feature type="region of interest" description="Disordered" evidence="1">
    <location>
        <begin position="57"/>
        <end position="79"/>
    </location>
</feature>
<protein>
    <submittedName>
        <fullName evidence="3">Uncharacterized protein</fullName>
    </submittedName>
</protein>
<feature type="region of interest" description="Disordered" evidence="1">
    <location>
        <begin position="132"/>
        <end position="178"/>
    </location>
</feature>
<evidence type="ECO:0000313" key="3">
    <source>
        <dbReference type="EMBL" id="KZZ96534.1"/>
    </source>
</evidence>
<dbReference type="Proteomes" id="UP000078544">
    <property type="component" value="Unassembled WGS sequence"/>
</dbReference>
<feature type="compositionally biased region" description="Polar residues" evidence="1">
    <location>
        <begin position="135"/>
        <end position="148"/>
    </location>
</feature>
<proteinExistence type="predicted"/>
<feature type="region of interest" description="Disordered" evidence="1">
    <location>
        <begin position="362"/>
        <end position="382"/>
    </location>
</feature>
<feature type="compositionally biased region" description="Low complexity" evidence="1">
    <location>
        <begin position="150"/>
        <end position="178"/>
    </location>
</feature>
<keyword evidence="4" id="KW-1185">Reference proteome</keyword>
<feature type="compositionally biased region" description="Low complexity" evidence="1">
    <location>
        <begin position="499"/>
        <end position="508"/>
    </location>
</feature>